<feature type="transmembrane region" description="Helical" evidence="1">
    <location>
        <begin position="57"/>
        <end position="75"/>
    </location>
</feature>
<gene>
    <name evidence="2" type="ORF">A2Y68_01090</name>
</gene>
<keyword evidence="1" id="KW-1133">Transmembrane helix</keyword>
<feature type="transmembrane region" description="Helical" evidence="1">
    <location>
        <begin position="82"/>
        <end position="102"/>
    </location>
</feature>
<comment type="caution">
    <text evidence="2">The sequence shown here is derived from an EMBL/GenBank/DDBJ whole genome shotgun (WGS) entry which is preliminary data.</text>
</comment>
<evidence type="ECO:0000313" key="2">
    <source>
        <dbReference type="EMBL" id="OGM10003.1"/>
    </source>
</evidence>
<evidence type="ECO:0000256" key="1">
    <source>
        <dbReference type="SAM" id="Phobius"/>
    </source>
</evidence>
<feature type="transmembrane region" description="Helical" evidence="1">
    <location>
        <begin position="5"/>
        <end position="20"/>
    </location>
</feature>
<proteinExistence type="predicted"/>
<feature type="transmembrane region" description="Helical" evidence="1">
    <location>
        <begin position="108"/>
        <end position="129"/>
    </location>
</feature>
<feature type="transmembrane region" description="Helical" evidence="1">
    <location>
        <begin position="32"/>
        <end position="51"/>
    </location>
</feature>
<evidence type="ECO:0000313" key="3">
    <source>
        <dbReference type="Proteomes" id="UP000176778"/>
    </source>
</evidence>
<feature type="transmembrane region" description="Helical" evidence="1">
    <location>
        <begin position="178"/>
        <end position="196"/>
    </location>
</feature>
<protein>
    <submittedName>
        <fullName evidence="2">Uncharacterized protein</fullName>
    </submittedName>
</protein>
<keyword evidence="1" id="KW-0472">Membrane</keyword>
<feature type="transmembrane region" description="Helical" evidence="1">
    <location>
        <begin position="149"/>
        <end position="172"/>
    </location>
</feature>
<reference evidence="2 3" key="1">
    <citation type="journal article" date="2016" name="Nat. Commun.">
        <title>Thousands of microbial genomes shed light on interconnected biogeochemical processes in an aquifer system.</title>
        <authorList>
            <person name="Anantharaman K."/>
            <person name="Brown C.T."/>
            <person name="Hug L.A."/>
            <person name="Sharon I."/>
            <person name="Castelle C.J."/>
            <person name="Probst A.J."/>
            <person name="Thomas B.C."/>
            <person name="Singh A."/>
            <person name="Wilkins M.J."/>
            <person name="Karaoz U."/>
            <person name="Brodie E.L."/>
            <person name="Williams K.H."/>
            <person name="Hubbard S.S."/>
            <person name="Banfield J.F."/>
        </authorList>
    </citation>
    <scope>NUCLEOTIDE SEQUENCE [LARGE SCALE GENOMIC DNA]</scope>
</reference>
<dbReference type="EMBL" id="MGFR01000002">
    <property type="protein sequence ID" value="OGM10003.1"/>
    <property type="molecule type" value="Genomic_DNA"/>
</dbReference>
<organism evidence="2 3">
    <name type="scientific">Candidatus Woesebacteria bacterium RBG_13_46_13</name>
    <dbReference type="NCBI Taxonomy" id="1802479"/>
    <lineage>
        <taxon>Bacteria</taxon>
        <taxon>Candidatus Woeseibacteriota</taxon>
    </lineage>
</organism>
<accession>A0A1F7X538</accession>
<name>A0A1F7X538_9BACT</name>
<keyword evidence="1" id="KW-0812">Transmembrane</keyword>
<dbReference type="STRING" id="1802479.A2Y68_01090"/>
<dbReference type="AlphaFoldDB" id="A0A1F7X538"/>
<dbReference type="Proteomes" id="UP000176778">
    <property type="component" value="Unassembled WGS sequence"/>
</dbReference>
<sequence>MLFTVFANCVGVLLFLFIFWNKQREDYPSAEIFSTAFFVLAGIGLGAFLAFKFFPGWWFWTETLGALLGLGLGILRHKFRFFESFEALVIGLFPWLSLLYLTDSISSSSIFSFVAFVVVVALMGLYHFLDKHYKGFSWYRSGRVGFSGLTIAGLLFLLRAAVASFVPFVISFVLSYEAILSGIAAFVLFLLTFNLARQTA</sequence>